<organism evidence="1 2">
    <name type="scientific">Xenorhabdus doucetiae</name>
    <dbReference type="NCBI Taxonomy" id="351671"/>
    <lineage>
        <taxon>Bacteria</taxon>
        <taxon>Pseudomonadati</taxon>
        <taxon>Pseudomonadota</taxon>
        <taxon>Gammaproteobacteria</taxon>
        <taxon>Enterobacterales</taxon>
        <taxon>Morganellaceae</taxon>
        <taxon>Xenorhabdus</taxon>
    </lineage>
</organism>
<reference evidence="1 2" key="1">
    <citation type="submission" date="2013-07" db="EMBL/GenBank/DDBJ databases">
        <authorList>
            <person name="Genoscope - CEA"/>
        </authorList>
    </citation>
    <scope>NUCLEOTIDE SEQUENCE [LARGE SCALE GENOMIC DNA]</scope>
    <source>
        <strain evidence="2">FRM16 / DSM 17909</strain>
    </source>
</reference>
<dbReference type="EMBL" id="FO704550">
    <property type="protein sequence ID" value="CDG17451.1"/>
    <property type="molecule type" value="Genomic_DNA"/>
</dbReference>
<accession>A0A068QS22</accession>
<name>A0A068QS22_9GAMM</name>
<dbReference type="AlphaFoldDB" id="A0A068QS22"/>
<sequence length="40" mass="4553">MAAQTLIAILVNNKFFLLTLYHPCAKPSILPNCMYKQQLT</sequence>
<evidence type="ECO:0000313" key="1">
    <source>
        <dbReference type="EMBL" id="CDG17451.1"/>
    </source>
</evidence>
<dbReference type="KEGG" id="xdo:XDD1_1752"/>
<protein>
    <submittedName>
        <fullName evidence="1">Uncharacterized protein</fullName>
    </submittedName>
</protein>
<proteinExistence type="predicted"/>
<dbReference type="HOGENOM" id="CLU_3298818_0_0_6"/>
<dbReference type="STRING" id="351671.XDD1_1752"/>
<evidence type="ECO:0000313" key="2">
    <source>
        <dbReference type="Proteomes" id="UP000032721"/>
    </source>
</evidence>
<dbReference type="Proteomes" id="UP000032721">
    <property type="component" value="Chromosome"/>
</dbReference>
<gene>
    <name evidence="1" type="ORF">XDD1_1752</name>
</gene>